<name>A0A3N6NX63_9CYAN</name>
<dbReference type="Gene3D" id="3.40.50.1820">
    <property type="entry name" value="alpha/beta hydrolase"/>
    <property type="match status" value="1"/>
</dbReference>
<proteinExistence type="predicted"/>
<evidence type="ECO:0000256" key="1">
    <source>
        <dbReference type="ARBA" id="ARBA00022801"/>
    </source>
</evidence>
<organism evidence="3 4">
    <name type="scientific">Okeania hirsuta</name>
    <dbReference type="NCBI Taxonomy" id="1458930"/>
    <lineage>
        <taxon>Bacteria</taxon>
        <taxon>Bacillati</taxon>
        <taxon>Cyanobacteriota</taxon>
        <taxon>Cyanophyceae</taxon>
        <taxon>Oscillatoriophycideae</taxon>
        <taxon>Oscillatoriales</taxon>
        <taxon>Microcoleaceae</taxon>
        <taxon>Okeania</taxon>
    </lineage>
</organism>
<dbReference type="InterPro" id="IPR000639">
    <property type="entry name" value="Epox_hydrolase-like"/>
</dbReference>
<reference evidence="3 4" key="1">
    <citation type="journal article" date="2018" name="ACS Chem. Biol.">
        <title>Ketoreductase domain dysfunction expands chemodiversity: malyngamide biosynthesis in the cyanobacterium Okeania hirsuta.</title>
        <authorList>
            <person name="Moss N.A."/>
            <person name="Leao T."/>
            <person name="Rankin M."/>
            <person name="McCullough T.M."/>
            <person name="Qu P."/>
            <person name="Korobeynikov A."/>
            <person name="Smith J.L."/>
            <person name="Gerwick L."/>
            <person name="Gerwick W.H."/>
        </authorList>
    </citation>
    <scope>NUCLEOTIDE SEQUENCE [LARGE SCALE GENOMIC DNA]</scope>
    <source>
        <strain evidence="3 4">PAB10Feb10-1</strain>
    </source>
</reference>
<dbReference type="InterPro" id="IPR029058">
    <property type="entry name" value="AB_hydrolase_fold"/>
</dbReference>
<dbReference type="Pfam" id="PF00561">
    <property type="entry name" value="Abhydrolase_1"/>
    <property type="match status" value="1"/>
</dbReference>
<gene>
    <name evidence="3" type="ORF">D5R40_22585</name>
</gene>
<comment type="caution">
    <text evidence="3">The sequence shown here is derived from an EMBL/GenBank/DDBJ whole genome shotgun (WGS) entry which is preliminary data.</text>
</comment>
<dbReference type="AlphaFoldDB" id="A0A3N6NX63"/>
<evidence type="ECO:0000313" key="4">
    <source>
        <dbReference type="Proteomes" id="UP000269154"/>
    </source>
</evidence>
<accession>A0A3N6NX63</accession>
<keyword evidence="1 3" id="KW-0378">Hydrolase</keyword>
<dbReference type="PRINTS" id="PR00412">
    <property type="entry name" value="EPOXHYDRLASE"/>
</dbReference>
<feature type="domain" description="AB hydrolase-1" evidence="2">
    <location>
        <begin position="26"/>
        <end position="276"/>
    </location>
</feature>
<evidence type="ECO:0000313" key="3">
    <source>
        <dbReference type="EMBL" id="RQH32069.1"/>
    </source>
</evidence>
<dbReference type="GO" id="GO:0016787">
    <property type="term" value="F:hydrolase activity"/>
    <property type="evidence" value="ECO:0007669"/>
    <property type="project" value="UniProtKB-KW"/>
</dbReference>
<dbReference type="OrthoDB" id="9773293at2"/>
<dbReference type="Proteomes" id="UP000269154">
    <property type="component" value="Unassembled WGS sequence"/>
</dbReference>
<dbReference type="EMBL" id="RCBY01000158">
    <property type="protein sequence ID" value="RQH32069.1"/>
    <property type="molecule type" value="Genomic_DNA"/>
</dbReference>
<sequence>MFEQFTYHKIPTSNATINLVKGGKGYPLLLLHGYPQTHIMWHKVAPALAQHFTVICTDLRGYGESDKPPSDPQHLTYSKRVTAQDQVEVMAALGYSKFLAAGHDRGGRVLHRLLLDHPHCVEKAAVLDIVPTRKIFQTVNQQLATAYSHWFFLLEPYNIPERLIGSDPAFYLVSKLKQWSYDQAAFTENAIAEYIRCFSDPASIHGTCEDYRAAASIDLEHDAEDINSRIECPLLVLWGKRGVMEKCYDVLETWRERAIDVRGQAFPCGHFLPEEAPEETTQALLDFFIEGVGSRE</sequence>
<protein>
    <submittedName>
        <fullName evidence="3">Alpha/beta hydrolase</fullName>
    </submittedName>
</protein>
<dbReference type="PANTHER" id="PTHR43329">
    <property type="entry name" value="EPOXIDE HYDROLASE"/>
    <property type="match status" value="1"/>
</dbReference>
<dbReference type="InterPro" id="IPR000073">
    <property type="entry name" value="AB_hydrolase_1"/>
</dbReference>
<keyword evidence="4" id="KW-1185">Reference proteome</keyword>
<evidence type="ECO:0000259" key="2">
    <source>
        <dbReference type="Pfam" id="PF00561"/>
    </source>
</evidence>
<dbReference type="SUPFAM" id="SSF53474">
    <property type="entry name" value="alpha/beta-Hydrolases"/>
    <property type="match status" value="1"/>
</dbReference>
<dbReference type="RefSeq" id="WP_124146452.1">
    <property type="nucleotide sequence ID" value="NZ_CAWOKI010000162.1"/>
</dbReference>